<comment type="caution">
    <text evidence="1">The sequence shown here is derived from an EMBL/GenBank/DDBJ whole genome shotgun (WGS) entry which is preliminary data.</text>
</comment>
<name>A0ACA9RE89_9GLOM</name>
<evidence type="ECO:0000313" key="2">
    <source>
        <dbReference type="Proteomes" id="UP000789920"/>
    </source>
</evidence>
<sequence length="161" mass="18720">VKVSHPNESLTQVMKDAGVLWREMTESDKQIYRDRQNAARERYKNEMQQYKGKRTLTFQDKPKKSNKKATVVDFSGRPLFKDFDNSSGEETSYMDIELEKKSNKKVVVGSSRNSVRFTPKKEVVREEPIILHHGQRMISQLKNIKKSDSTEPNLVEGSEKR</sequence>
<accession>A0ACA9RE89</accession>
<reference evidence="1" key="1">
    <citation type="submission" date="2021-06" db="EMBL/GenBank/DDBJ databases">
        <authorList>
            <person name="Kallberg Y."/>
            <person name="Tangrot J."/>
            <person name="Rosling A."/>
        </authorList>
    </citation>
    <scope>NUCLEOTIDE SEQUENCE</scope>
    <source>
        <strain evidence="1">MA461A</strain>
    </source>
</reference>
<keyword evidence="2" id="KW-1185">Reference proteome</keyword>
<proteinExistence type="predicted"/>
<gene>
    <name evidence="1" type="ORF">RPERSI_LOCUS18978</name>
</gene>
<feature type="non-terminal residue" evidence="1">
    <location>
        <position position="161"/>
    </location>
</feature>
<feature type="non-terminal residue" evidence="1">
    <location>
        <position position="1"/>
    </location>
</feature>
<dbReference type="Proteomes" id="UP000789920">
    <property type="component" value="Unassembled WGS sequence"/>
</dbReference>
<protein>
    <submittedName>
        <fullName evidence="1">37031_t:CDS:1</fullName>
    </submittedName>
</protein>
<dbReference type="EMBL" id="CAJVQC010051169">
    <property type="protein sequence ID" value="CAG8790031.1"/>
    <property type="molecule type" value="Genomic_DNA"/>
</dbReference>
<evidence type="ECO:0000313" key="1">
    <source>
        <dbReference type="EMBL" id="CAG8790031.1"/>
    </source>
</evidence>
<organism evidence="1 2">
    <name type="scientific">Racocetra persica</name>
    <dbReference type="NCBI Taxonomy" id="160502"/>
    <lineage>
        <taxon>Eukaryota</taxon>
        <taxon>Fungi</taxon>
        <taxon>Fungi incertae sedis</taxon>
        <taxon>Mucoromycota</taxon>
        <taxon>Glomeromycotina</taxon>
        <taxon>Glomeromycetes</taxon>
        <taxon>Diversisporales</taxon>
        <taxon>Gigasporaceae</taxon>
        <taxon>Racocetra</taxon>
    </lineage>
</organism>